<name>A0ABT3A5M0_9ALTE</name>
<comment type="subunit">
    <text evidence="6">Component of the lipopolysaccharide transport and assembly complex. Interacts with LptD.</text>
</comment>
<evidence type="ECO:0000256" key="6">
    <source>
        <dbReference type="HAMAP-Rule" id="MF_01186"/>
    </source>
</evidence>
<comment type="subcellular location">
    <subcellularLocation>
        <location evidence="6">Cell outer membrane</location>
        <topology evidence="6">Lipid-anchor</topology>
    </subcellularLocation>
</comment>
<keyword evidence="3 6" id="KW-0564">Palmitate</keyword>
<dbReference type="PANTHER" id="PTHR38098:SF1">
    <property type="entry name" value="LPS-ASSEMBLY LIPOPROTEIN LPTE"/>
    <property type="match status" value="1"/>
</dbReference>
<keyword evidence="5 6" id="KW-0449">Lipoprotein</keyword>
<evidence type="ECO:0000256" key="2">
    <source>
        <dbReference type="ARBA" id="ARBA00023136"/>
    </source>
</evidence>
<dbReference type="InterPro" id="IPR007485">
    <property type="entry name" value="LPS_assembly_LptE"/>
</dbReference>
<evidence type="ECO:0000256" key="5">
    <source>
        <dbReference type="ARBA" id="ARBA00023288"/>
    </source>
</evidence>
<comment type="similarity">
    <text evidence="6">Belongs to the LptE lipoprotein family.</text>
</comment>
<evidence type="ECO:0000256" key="1">
    <source>
        <dbReference type="ARBA" id="ARBA00022729"/>
    </source>
</evidence>
<organism evidence="7 8">
    <name type="scientific">Fluctibacter corallii</name>
    <dbReference type="NCBI Taxonomy" id="2984329"/>
    <lineage>
        <taxon>Bacteria</taxon>
        <taxon>Pseudomonadati</taxon>
        <taxon>Pseudomonadota</taxon>
        <taxon>Gammaproteobacteria</taxon>
        <taxon>Alteromonadales</taxon>
        <taxon>Alteromonadaceae</taxon>
        <taxon>Fluctibacter</taxon>
    </lineage>
</organism>
<dbReference type="PANTHER" id="PTHR38098">
    <property type="entry name" value="LPS-ASSEMBLY LIPOPROTEIN LPTE"/>
    <property type="match status" value="1"/>
</dbReference>
<dbReference type="HAMAP" id="MF_01186">
    <property type="entry name" value="LPS_assembly_LptE"/>
    <property type="match status" value="1"/>
</dbReference>
<evidence type="ECO:0000256" key="3">
    <source>
        <dbReference type="ARBA" id="ARBA00023139"/>
    </source>
</evidence>
<dbReference type="RefSeq" id="WP_263711190.1">
    <property type="nucleotide sequence ID" value="NZ_JAOWKX010000002.1"/>
</dbReference>
<comment type="function">
    <text evidence="6">Together with LptD, is involved in the assembly of lipopolysaccharide (LPS) at the surface of the outer membrane. Required for the proper assembly of LptD. Binds LPS and may serve as the LPS recognition site at the outer membrane.</text>
</comment>
<gene>
    <name evidence="6 7" type="primary">lptE</name>
    <name evidence="7" type="ORF">OE749_04630</name>
</gene>
<dbReference type="EMBL" id="JAOWKX010000002">
    <property type="protein sequence ID" value="MCV2883977.1"/>
    <property type="molecule type" value="Genomic_DNA"/>
</dbReference>
<dbReference type="PROSITE" id="PS51257">
    <property type="entry name" value="PROKAR_LIPOPROTEIN"/>
    <property type="match status" value="1"/>
</dbReference>
<keyword evidence="8" id="KW-1185">Reference proteome</keyword>
<keyword evidence="4 6" id="KW-0998">Cell outer membrane</keyword>
<dbReference type="Gene3D" id="3.30.160.150">
    <property type="entry name" value="Lipoprotein like domain"/>
    <property type="match status" value="1"/>
</dbReference>
<dbReference type="Proteomes" id="UP001652504">
    <property type="component" value="Unassembled WGS sequence"/>
</dbReference>
<keyword evidence="1 6" id="KW-0732">Signal</keyword>
<keyword evidence="2 6" id="KW-0472">Membrane</keyword>
<evidence type="ECO:0000256" key="4">
    <source>
        <dbReference type="ARBA" id="ARBA00023237"/>
    </source>
</evidence>
<dbReference type="Pfam" id="PF04390">
    <property type="entry name" value="LptE"/>
    <property type="match status" value="1"/>
</dbReference>
<comment type="caution">
    <text evidence="7">The sequence shown here is derived from an EMBL/GenBank/DDBJ whole genome shotgun (WGS) entry which is preliminary data.</text>
</comment>
<evidence type="ECO:0000313" key="8">
    <source>
        <dbReference type="Proteomes" id="UP001652504"/>
    </source>
</evidence>
<proteinExistence type="inferred from homology"/>
<evidence type="ECO:0000313" key="7">
    <source>
        <dbReference type="EMBL" id="MCV2883977.1"/>
    </source>
</evidence>
<accession>A0ABT3A5M0</accession>
<protein>
    <recommendedName>
        <fullName evidence="6">LPS-assembly lipoprotein LptE</fullName>
    </recommendedName>
</protein>
<sequence>MMTHYARLVYTFLILSLLAGCGFKLRGEQPLPHGIKQASVAAPFDHSPMLRALKKRFKLYQIPLVESQEELSSDTVHIQLISDQLDRRLLSLFSSGQVAEYELVFTVQYAISFSEREPMIHSVEVTREYQDDPDAVLAKSRELELVLSEMHREASDRIIRLMTNQRELAPLRDSHALTNQPSANTL</sequence>
<reference evidence="7 8" key="1">
    <citation type="submission" date="2022-10" db="EMBL/GenBank/DDBJ databases">
        <title>Aestuariibacter sp. AA17 isolated from Montipora capitata coral fragment.</title>
        <authorList>
            <person name="Emsley S.A."/>
            <person name="Pfannmuller K.M."/>
            <person name="Loughran R.M."/>
            <person name="Shlafstein M."/>
            <person name="Papke E."/>
            <person name="Saw J.H."/>
            <person name="Ushijima B."/>
            <person name="Videau P."/>
        </authorList>
    </citation>
    <scope>NUCLEOTIDE SEQUENCE [LARGE SCALE GENOMIC DNA]</scope>
    <source>
        <strain evidence="7 8">AA17</strain>
    </source>
</reference>